<comment type="caution">
    <text evidence="1">The sequence shown here is derived from an EMBL/GenBank/DDBJ whole genome shotgun (WGS) entry which is preliminary data.</text>
</comment>
<dbReference type="EMBL" id="MFBT01000038">
    <property type="protein sequence ID" value="OGD98354.1"/>
    <property type="molecule type" value="Genomic_DNA"/>
</dbReference>
<accession>A0A1F5H2R3</accession>
<sequence length="85" mass="10203">MGGYQNTERKVIVLPEAEDEARRLRLKPQLERLVERLRKRSLIKGFKKIEPKTANTWEARLKLRWRAYIIFDDDIPTIFRVGDHL</sequence>
<evidence type="ECO:0008006" key="3">
    <source>
        <dbReference type="Google" id="ProtNLM"/>
    </source>
</evidence>
<dbReference type="AlphaFoldDB" id="A0A1F5H2R3"/>
<evidence type="ECO:0000313" key="1">
    <source>
        <dbReference type="EMBL" id="OGD98354.1"/>
    </source>
</evidence>
<organism evidence="1 2">
    <name type="scientific">Candidatus Curtissbacteria bacterium RIFCSPLOWO2_01_FULL_42_50</name>
    <dbReference type="NCBI Taxonomy" id="1797730"/>
    <lineage>
        <taxon>Bacteria</taxon>
        <taxon>Candidatus Curtissiibacteriota</taxon>
    </lineage>
</organism>
<proteinExistence type="predicted"/>
<reference evidence="1 2" key="1">
    <citation type="journal article" date="2016" name="Nat. Commun.">
        <title>Thousands of microbial genomes shed light on interconnected biogeochemical processes in an aquifer system.</title>
        <authorList>
            <person name="Anantharaman K."/>
            <person name="Brown C.T."/>
            <person name="Hug L.A."/>
            <person name="Sharon I."/>
            <person name="Castelle C.J."/>
            <person name="Probst A.J."/>
            <person name="Thomas B.C."/>
            <person name="Singh A."/>
            <person name="Wilkins M.J."/>
            <person name="Karaoz U."/>
            <person name="Brodie E.L."/>
            <person name="Williams K.H."/>
            <person name="Hubbard S.S."/>
            <person name="Banfield J.F."/>
        </authorList>
    </citation>
    <scope>NUCLEOTIDE SEQUENCE [LARGE SCALE GENOMIC DNA]</scope>
</reference>
<evidence type="ECO:0000313" key="2">
    <source>
        <dbReference type="Proteomes" id="UP000177039"/>
    </source>
</evidence>
<name>A0A1F5H2R3_9BACT</name>
<protein>
    <recommendedName>
        <fullName evidence="3">Type II toxin-antitoxin system RelE/ParE family toxin</fullName>
    </recommendedName>
</protein>
<dbReference type="Proteomes" id="UP000177039">
    <property type="component" value="Unassembled WGS sequence"/>
</dbReference>
<gene>
    <name evidence="1" type="ORF">A3B54_00680</name>
</gene>